<dbReference type="Proteomes" id="UP000515819">
    <property type="component" value="Chromosome"/>
</dbReference>
<dbReference type="RefSeq" id="WP_117780448.1">
    <property type="nucleotide sequence ID" value="NZ_CP060632.1"/>
</dbReference>
<name>A0A7G9FN37_9FIRM</name>
<accession>A0A7G9FN37</accession>
<proteinExistence type="predicted"/>
<dbReference type="InterPro" id="IPR019277">
    <property type="entry name" value="DUF2304"/>
</dbReference>
<dbReference type="EMBL" id="CP060632">
    <property type="protein sequence ID" value="QNL99968.1"/>
    <property type="molecule type" value="Genomic_DNA"/>
</dbReference>
<reference evidence="3 4" key="1">
    <citation type="submission" date="2020-08" db="EMBL/GenBank/DDBJ databases">
        <authorList>
            <person name="Liu C."/>
            <person name="Sun Q."/>
        </authorList>
    </citation>
    <scope>NUCLEOTIDE SEQUENCE [LARGE SCALE GENOMIC DNA]</scope>
    <source>
        <strain evidence="3 4">NSJ-4</strain>
    </source>
</reference>
<keyword evidence="4" id="KW-1185">Reference proteome</keyword>
<keyword evidence="2" id="KW-1133">Transmembrane helix</keyword>
<keyword evidence="2" id="KW-0812">Transmembrane</keyword>
<dbReference type="Pfam" id="PF10066">
    <property type="entry name" value="DUF2304"/>
    <property type="match status" value="1"/>
</dbReference>
<dbReference type="AlphaFoldDB" id="A0A7G9FN37"/>
<feature type="transmembrane region" description="Helical" evidence="2">
    <location>
        <begin position="70"/>
        <end position="90"/>
    </location>
</feature>
<sequence>MMTTIFRIILLIGVLLYLAIILVLMRKGRMSLKYSLIWFLSGVILLICAIFPQVIRFFTQLMGVYSEANAVFFIGVCFLILIGLSLTSIASGQSERIRTLVQTQAILEKRVRELEKKMEQMEHETEK</sequence>
<organism evidence="3 4">
    <name type="scientific">Wujia chipingensis</name>
    <dbReference type="NCBI Taxonomy" id="2763670"/>
    <lineage>
        <taxon>Bacteria</taxon>
        <taxon>Bacillati</taxon>
        <taxon>Bacillota</taxon>
        <taxon>Clostridia</taxon>
        <taxon>Lachnospirales</taxon>
        <taxon>Lachnospiraceae</taxon>
        <taxon>Wujia</taxon>
    </lineage>
</organism>
<evidence type="ECO:0000256" key="2">
    <source>
        <dbReference type="SAM" id="Phobius"/>
    </source>
</evidence>
<gene>
    <name evidence="3" type="ORF">H9Q76_01245</name>
</gene>
<protein>
    <submittedName>
        <fullName evidence="3">DUF2304 domain-containing protein</fullName>
    </submittedName>
</protein>
<feature type="transmembrane region" description="Helical" evidence="2">
    <location>
        <begin position="6"/>
        <end position="24"/>
    </location>
</feature>
<feature type="transmembrane region" description="Helical" evidence="2">
    <location>
        <begin position="36"/>
        <end position="58"/>
    </location>
</feature>
<evidence type="ECO:0000313" key="3">
    <source>
        <dbReference type="EMBL" id="QNL99968.1"/>
    </source>
</evidence>
<evidence type="ECO:0000313" key="4">
    <source>
        <dbReference type="Proteomes" id="UP000515819"/>
    </source>
</evidence>
<evidence type="ECO:0000256" key="1">
    <source>
        <dbReference type="SAM" id="Coils"/>
    </source>
</evidence>
<feature type="coiled-coil region" evidence="1">
    <location>
        <begin position="97"/>
        <end position="127"/>
    </location>
</feature>
<keyword evidence="2" id="KW-0472">Membrane</keyword>
<dbReference type="KEGG" id="wcp:H9Q76_01245"/>
<keyword evidence="1" id="KW-0175">Coiled coil</keyword>